<evidence type="ECO:0000256" key="1">
    <source>
        <dbReference type="SAM" id="MobiDB-lite"/>
    </source>
</evidence>
<protein>
    <submittedName>
        <fullName evidence="2">Uncharacterized protein</fullName>
    </submittedName>
</protein>
<name>A0A0K2H2M7_9CORY</name>
<keyword evidence="3" id="KW-1185">Reference proteome</keyword>
<evidence type="ECO:0000313" key="2">
    <source>
        <dbReference type="EMBL" id="ALA68295.1"/>
    </source>
</evidence>
<reference evidence="2 3" key="1">
    <citation type="submission" date="2013-10" db="EMBL/GenBank/DDBJ databases">
        <title>Complete genome sequence of Corynebacterium lactis DSM 45799(T), isolated from raw cow milk.</title>
        <authorList>
            <person name="Ruckert C."/>
            <person name="Albersmeier A."/>
            <person name="Lipski A."/>
            <person name="Kalinowski J."/>
        </authorList>
    </citation>
    <scope>NUCLEOTIDE SEQUENCE [LARGE SCALE GENOMIC DNA]</scope>
    <source>
        <strain evidence="2 3">RW2-5</strain>
    </source>
</reference>
<dbReference type="KEGG" id="clw:CLAC_12085"/>
<dbReference type="Pfam" id="PF20079">
    <property type="entry name" value="DUF6474"/>
    <property type="match status" value="1"/>
</dbReference>
<dbReference type="InterPro" id="IPR045522">
    <property type="entry name" value="DUF6474"/>
</dbReference>
<gene>
    <name evidence="2" type="ORF">CLAC_12085</name>
</gene>
<accession>A0A0K2H2M7</accession>
<evidence type="ECO:0000313" key="3">
    <source>
        <dbReference type="Proteomes" id="UP000058446"/>
    </source>
</evidence>
<sequence>MSFLGEFRQRRREAAKLVKAAKAKAKEEARQDAKLKRKAQKEQAKADKREQKHQHKLEIKAAADEVRRMEKLNKKELKLDNRALKRAEKLRKARAKDEKKALAAKHRYQMKMAEKVLEQQRSHGFSKDKAKSWIGGGRLLVPVLVPLAYRAITAVQRRNQEVEAKKFGVSGSDVARFQGYGAPLRARIEATRESLKELGRSGTPGTDGFIKDANSRLNVMEDAIASAEKMTPDQRRRAHQSLTAELDGLDRQIISELGV</sequence>
<dbReference type="Proteomes" id="UP000058446">
    <property type="component" value="Chromosome"/>
</dbReference>
<dbReference type="RefSeq" id="WP_053413087.1">
    <property type="nucleotide sequence ID" value="NZ_CP006841.1"/>
</dbReference>
<dbReference type="PATRIC" id="fig|1408189.4.peg.2438"/>
<organism evidence="2 3">
    <name type="scientific">Corynebacterium lactis RW2-5</name>
    <dbReference type="NCBI Taxonomy" id="1408189"/>
    <lineage>
        <taxon>Bacteria</taxon>
        <taxon>Bacillati</taxon>
        <taxon>Actinomycetota</taxon>
        <taxon>Actinomycetes</taxon>
        <taxon>Mycobacteriales</taxon>
        <taxon>Corynebacteriaceae</taxon>
        <taxon>Corynebacterium</taxon>
    </lineage>
</organism>
<dbReference type="OrthoDB" id="4424402at2"/>
<proteinExistence type="predicted"/>
<dbReference type="STRING" id="1408189.CLAC_12085"/>
<feature type="compositionally biased region" description="Basic and acidic residues" evidence="1">
    <location>
        <begin position="24"/>
        <end position="57"/>
    </location>
</feature>
<dbReference type="AlphaFoldDB" id="A0A0K2H2M7"/>
<feature type="region of interest" description="Disordered" evidence="1">
    <location>
        <begin position="23"/>
        <end position="57"/>
    </location>
</feature>
<dbReference type="EMBL" id="CP006841">
    <property type="protein sequence ID" value="ALA68295.1"/>
    <property type="molecule type" value="Genomic_DNA"/>
</dbReference>